<dbReference type="AlphaFoldDB" id="A0A165GJ31"/>
<dbReference type="EMBL" id="KV427609">
    <property type="protein sequence ID" value="KZT10420.1"/>
    <property type="molecule type" value="Genomic_DNA"/>
</dbReference>
<sequence>MTQLGSGPVSFAGVGAGTTPMASGYDRLRDGNLNMSVDPSNLLDSAEAFSRVNDLADLALGAGAYGLPYTASPAHSGESASDEVGMGAVPMSREGSREDDALIRRASSSLDARETSGYTSGSGSGSRRNSAPSPMLFRSASALAMPIDPPLRSPARSQTASGVLEPAAWLSGRGVQHSASPNANSQLATSHSTPVLANTHPADPFRDPVQANTHPADPFCDSYAMDSGGGSGSSDLDHAHVSGSSHGHSGGSAFAHGAGGSSNDHGQENGRRSPGPSSLLPTQQGIPPTAFRYGHGTENAYDYDDDGSSVGANGKRRRKSFLGMGMWKPRRGARPGSGDSSQSYAYGSARQPTTPGAGAAVNNYGTMGRTPSSVSAGLAIYANANANNARTLGRVSGLVREQTPTLPPGSLPFLARPYVPPKTITSPPTGTGMSSSDSPFAADPVNVNFNVDSSPSGGESSVSHTHSYSHGKPWAGLFGAPDLPSPALTEGSGIVAREGLLDPRLGMGVLGAAGMESQGALSFRDEVDYSRPIGGLVNNQQHSQTTFQTSHYESDADVENDDAGSELAIPSTVHSS</sequence>
<name>A0A165GJ31_9APHY</name>
<feature type="compositionally biased region" description="Low complexity" evidence="1">
    <location>
        <begin position="426"/>
        <end position="439"/>
    </location>
</feature>
<proteinExistence type="predicted"/>
<feature type="region of interest" description="Disordered" evidence="1">
    <location>
        <begin position="174"/>
        <end position="358"/>
    </location>
</feature>
<evidence type="ECO:0000313" key="2">
    <source>
        <dbReference type="EMBL" id="KZT10420.1"/>
    </source>
</evidence>
<feature type="compositionally biased region" description="Acidic residues" evidence="1">
    <location>
        <begin position="555"/>
        <end position="564"/>
    </location>
</feature>
<dbReference type="GeneID" id="63825102"/>
<feature type="region of interest" description="Disordered" evidence="1">
    <location>
        <begin position="426"/>
        <end position="468"/>
    </location>
</feature>
<dbReference type="RefSeq" id="XP_040768160.1">
    <property type="nucleotide sequence ID" value="XM_040908073.1"/>
</dbReference>
<evidence type="ECO:0000313" key="3">
    <source>
        <dbReference type="Proteomes" id="UP000076871"/>
    </source>
</evidence>
<feature type="region of interest" description="Disordered" evidence="1">
    <location>
        <begin position="534"/>
        <end position="576"/>
    </location>
</feature>
<feature type="compositionally biased region" description="Polar residues" evidence="1">
    <location>
        <begin position="177"/>
        <end position="196"/>
    </location>
</feature>
<dbReference type="InParanoid" id="A0A165GJ31"/>
<dbReference type="Proteomes" id="UP000076871">
    <property type="component" value="Unassembled WGS sequence"/>
</dbReference>
<feature type="region of interest" description="Disordered" evidence="1">
    <location>
        <begin position="73"/>
        <end position="133"/>
    </location>
</feature>
<dbReference type="STRING" id="1314785.A0A165GJ31"/>
<feature type="compositionally biased region" description="Low complexity" evidence="1">
    <location>
        <begin position="241"/>
        <end position="256"/>
    </location>
</feature>
<gene>
    <name evidence="2" type="ORF">LAESUDRAFT_721787</name>
</gene>
<feature type="compositionally biased region" description="Polar residues" evidence="1">
    <location>
        <begin position="275"/>
        <end position="286"/>
    </location>
</feature>
<keyword evidence="3" id="KW-1185">Reference proteome</keyword>
<feature type="compositionally biased region" description="Low complexity" evidence="1">
    <location>
        <begin position="540"/>
        <end position="551"/>
    </location>
</feature>
<organism evidence="2 3">
    <name type="scientific">Laetiporus sulphureus 93-53</name>
    <dbReference type="NCBI Taxonomy" id="1314785"/>
    <lineage>
        <taxon>Eukaryota</taxon>
        <taxon>Fungi</taxon>
        <taxon>Dikarya</taxon>
        <taxon>Basidiomycota</taxon>
        <taxon>Agaricomycotina</taxon>
        <taxon>Agaricomycetes</taxon>
        <taxon>Polyporales</taxon>
        <taxon>Laetiporus</taxon>
    </lineage>
</organism>
<feature type="compositionally biased region" description="Basic and acidic residues" evidence="1">
    <location>
        <begin position="94"/>
        <end position="103"/>
    </location>
</feature>
<evidence type="ECO:0000256" key="1">
    <source>
        <dbReference type="SAM" id="MobiDB-lite"/>
    </source>
</evidence>
<feature type="compositionally biased region" description="Low complexity" evidence="1">
    <location>
        <begin position="453"/>
        <end position="463"/>
    </location>
</feature>
<dbReference type="OrthoDB" id="3039272at2759"/>
<protein>
    <submittedName>
        <fullName evidence="2">Uncharacterized protein</fullName>
    </submittedName>
</protein>
<accession>A0A165GJ31</accession>
<feature type="compositionally biased region" description="Polar residues" evidence="1">
    <location>
        <begin position="338"/>
        <end position="354"/>
    </location>
</feature>
<reference evidence="2 3" key="1">
    <citation type="journal article" date="2016" name="Mol. Biol. Evol.">
        <title>Comparative Genomics of Early-Diverging Mushroom-Forming Fungi Provides Insights into the Origins of Lignocellulose Decay Capabilities.</title>
        <authorList>
            <person name="Nagy L.G."/>
            <person name="Riley R."/>
            <person name="Tritt A."/>
            <person name="Adam C."/>
            <person name="Daum C."/>
            <person name="Floudas D."/>
            <person name="Sun H."/>
            <person name="Yadav J.S."/>
            <person name="Pangilinan J."/>
            <person name="Larsson K.H."/>
            <person name="Matsuura K."/>
            <person name="Barry K."/>
            <person name="Labutti K."/>
            <person name="Kuo R."/>
            <person name="Ohm R.A."/>
            <person name="Bhattacharya S.S."/>
            <person name="Shirouzu T."/>
            <person name="Yoshinaga Y."/>
            <person name="Martin F.M."/>
            <person name="Grigoriev I.V."/>
            <person name="Hibbett D.S."/>
        </authorList>
    </citation>
    <scope>NUCLEOTIDE SEQUENCE [LARGE SCALE GENOMIC DNA]</scope>
    <source>
        <strain evidence="2 3">93-53</strain>
    </source>
</reference>